<protein>
    <submittedName>
        <fullName evidence="8">Putative ixodes 8-cys protein</fullName>
    </submittedName>
</protein>
<feature type="signal peptide" evidence="7">
    <location>
        <begin position="1"/>
        <end position="18"/>
    </location>
</feature>
<evidence type="ECO:0000256" key="1">
    <source>
        <dbReference type="ARBA" id="ARBA00004613"/>
    </source>
</evidence>
<keyword evidence="4" id="KW-0325">Glycoprotein</keyword>
<dbReference type="Pfam" id="PF12115">
    <property type="entry name" value="Salp15"/>
    <property type="match status" value="1"/>
</dbReference>
<evidence type="ECO:0000256" key="5">
    <source>
        <dbReference type="ARBA" id="ARBA00034321"/>
    </source>
</evidence>
<dbReference type="EMBL" id="GADI01003344">
    <property type="protein sequence ID" value="JAA70464.1"/>
    <property type="molecule type" value="mRNA"/>
</dbReference>
<proteinExistence type="evidence at transcript level"/>
<comment type="similarity">
    <text evidence="5">Belongs to the salp15 family.</text>
</comment>
<feature type="chain" id="PRO_5005518196" evidence="7">
    <location>
        <begin position="19"/>
        <end position="165"/>
    </location>
</feature>
<evidence type="ECO:0000256" key="6">
    <source>
        <dbReference type="SAM" id="MobiDB-lite"/>
    </source>
</evidence>
<dbReference type="AlphaFoldDB" id="A0A0K8RIX1"/>
<name>A0A0K8RIX1_IXORI</name>
<reference evidence="8" key="1">
    <citation type="submission" date="2012-12" db="EMBL/GenBank/DDBJ databases">
        <title>Identification and characterization of a phenylalanine ammonia-lyase gene family in Isatis indigotica Fort.</title>
        <authorList>
            <person name="Liu Q."/>
            <person name="Chen J."/>
            <person name="Zhou X."/>
            <person name="Di P."/>
            <person name="Xiao Y."/>
            <person name="Xuan H."/>
            <person name="Zhang L."/>
            <person name="Chen W."/>
        </authorList>
    </citation>
    <scope>NUCLEOTIDE SEQUENCE</scope>
    <source>
        <tissue evidence="8">Salivary gland</tissue>
    </source>
</reference>
<feature type="compositionally biased region" description="Polar residues" evidence="6">
    <location>
        <begin position="37"/>
        <end position="48"/>
    </location>
</feature>
<evidence type="ECO:0000256" key="7">
    <source>
        <dbReference type="SAM" id="SignalP"/>
    </source>
</evidence>
<keyword evidence="2" id="KW-0964">Secreted</keyword>
<dbReference type="InterPro" id="IPR021971">
    <property type="entry name" value="Salp15"/>
</dbReference>
<feature type="region of interest" description="Disordered" evidence="6">
    <location>
        <begin position="27"/>
        <end position="48"/>
    </location>
</feature>
<evidence type="ECO:0000256" key="3">
    <source>
        <dbReference type="ARBA" id="ARBA00022729"/>
    </source>
</evidence>
<evidence type="ECO:0000256" key="2">
    <source>
        <dbReference type="ARBA" id="ARBA00022525"/>
    </source>
</evidence>
<dbReference type="GO" id="GO:0005576">
    <property type="term" value="C:extracellular region"/>
    <property type="evidence" value="ECO:0007669"/>
    <property type="project" value="UniProtKB-SubCell"/>
</dbReference>
<keyword evidence="3 7" id="KW-0732">Signal</keyword>
<accession>A0A0K8RIX1</accession>
<organism evidence="8">
    <name type="scientific">Ixodes ricinus</name>
    <name type="common">Common tick</name>
    <name type="synonym">Acarus ricinus</name>
    <dbReference type="NCBI Taxonomy" id="34613"/>
    <lineage>
        <taxon>Eukaryota</taxon>
        <taxon>Metazoa</taxon>
        <taxon>Ecdysozoa</taxon>
        <taxon>Arthropoda</taxon>
        <taxon>Chelicerata</taxon>
        <taxon>Arachnida</taxon>
        <taxon>Acari</taxon>
        <taxon>Parasitiformes</taxon>
        <taxon>Ixodida</taxon>
        <taxon>Ixodoidea</taxon>
        <taxon>Ixodidae</taxon>
        <taxon>Ixodinae</taxon>
        <taxon>Ixodes</taxon>
    </lineage>
</organism>
<comment type="subcellular location">
    <subcellularLocation>
        <location evidence="1">Secreted</location>
    </subcellularLocation>
</comment>
<evidence type="ECO:0000256" key="4">
    <source>
        <dbReference type="ARBA" id="ARBA00023180"/>
    </source>
</evidence>
<sequence length="165" mass="17728">MLKVRFFIFWTFAALCFGDASLDDSSPGDKGFEAGGNSETVEGAETSSTTRTPIALLNSSIPDFVGNYERKRSLMSTLVANCKTKIEESTVPVESRTPTTDVTTEPPSSAVNLASVNFKNCTYICKPPNNGTRFMMHMPAGTVCDQRSKKCPESGPCPTPPSPAC</sequence>
<evidence type="ECO:0000313" key="8">
    <source>
        <dbReference type="EMBL" id="JAA70464.1"/>
    </source>
</evidence>